<proteinExistence type="predicted"/>
<keyword evidence="1" id="KW-0472">Membrane</keyword>
<gene>
    <name evidence="2" type="ORF">AAEO57_01800</name>
</gene>
<comment type="caution">
    <text evidence="2">The sequence shown here is derived from an EMBL/GenBank/DDBJ whole genome shotgun (WGS) entry which is preliminary data.</text>
</comment>
<evidence type="ECO:0000256" key="1">
    <source>
        <dbReference type="SAM" id="Phobius"/>
    </source>
</evidence>
<evidence type="ECO:0008006" key="4">
    <source>
        <dbReference type="Google" id="ProtNLM"/>
    </source>
</evidence>
<reference evidence="2 3" key="1">
    <citation type="submission" date="2024-04" db="EMBL/GenBank/DDBJ databases">
        <title>Flavobacterium sp. DGU38 16S ribosomal RNA gene Genome sequencing and assembly.</title>
        <authorList>
            <person name="Park S."/>
        </authorList>
    </citation>
    <scope>NUCLEOTIDE SEQUENCE [LARGE SCALE GENOMIC DNA]</scope>
    <source>
        <strain evidence="2 3">DGU38</strain>
    </source>
</reference>
<name>A0ABU9IJ78_9FLAO</name>
<keyword evidence="1" id="KW-1133">Transmembrane helix</keyword>
<keyword evidence="1" id="KW-0812">Transmembrane</keyword>
<accession>A0ABU9IJ78</accession>
<dbReference type="EMBL" id="JBBYHS010000002">
    <property type="protein sequence ID" value="MEL1252495.1"/>
    <property type="molecule type" value="Genomic_DNA"/>
</dbReference>
<evidence type="ECO:0000313" key="3">
    <source>
        <dbReference type="Proteomes" id="UP001485226"/>
    </source>
</evidence>
<feature type="transmembrane region" description="Helical" evidence="1">
    <location>
        <begin position="33"/>
        <end position="53"/>
    </location>
</feature>
<sequence>MVPILFFGFNFSGQAVSDDIDDWSAFAGYLNGTISVIISTFTLVVTIIIAVEISKIDDRRNEKNQKFEKLKLLREFREQEYKDIRNNLQSIFPALMSDDPREVNLIIHQVVIKYRYFMTSTYHLFPFLEEQLFLDLKSTLEKFSEFLEKDQEFVDNNKMKLFEEYVDNFDKFNIRIQTFLLKN</sequence>
<protein>
    <recommendedName>
        <fullName evidence="4">Phage abortive infection protein</fullName>
    </recommendedName>
</protein>
<keyword evidence="3" id="KW-1185">Reference proteome</keyword>
<dbReference type="Proteomes" id="UP001485226">
    <property type="component" value="Unassembled WGS sequence"/>
</dbReference>
<evidence type="ECO:0000313" key="2">
    <source>
        <dbReference type="EMBL" id="MEL1252495.1"/>
    </source>
</evidence>
<organism evidence="2 3">
    <name type="scientific">Flavobacterium calami</name>
    <dbReference type="NCBI Taxonomy" id="3139144"/>
    <lineage>
        <taxon>Bacteria</taxon>
        <taxon>Pseudomonadati</taxon>
        <taxon>Bacteroidota</taxon>
        <taxon>Flavobacteriia</taxon>
        <taxon>Flavobacteriales</taxon>
        <taxon>Flavobacteriaceae</taxon>
        <taxon>Flavobacterium</taxon>
    </lineage>
</organism>